<proteinExistence type="inferred from homology"/>
<feature type="compositionally biased region" description="Low complexity" evidence="8">
    <location>
        <begin position="203"/>
        <end position="221"/>
    </location>
</feature>
<evidence type="ECO:0000256" key="1">
    <source>
        <dbReference type="ARBA" id="ARBA00004752"/>
    </source>
</evidence>
<dbReference type="SUPFAM" id="SSF141523">
    <property type="entry name" value="L,D-transpeptidase catalytic domain-like"/>
    <property type="match status" value="1"/>
</dbReference>
<accession>A0ABZ2KJM5</accession>
<dbReference type="PROSITE" id="PS52029">
    <property type="entry name" value="LD_TPASE"/>
    <property type="match status" value="1"/>
</dbReference>
<comment type="similarity">
    <text evidence="2">Belongs to the YkuD family.</text>
</comment>
<evidence type="ECO:0000256" key="3">
    <source>
        <dbReference type="ARBA" id="ARBA00022679"/>
    </source>
</evidence>
<feature type="region of interest" description="Disordered" evidence="8">
    <location>
        <begin position="203"/>
        <end position="263"/>
    </location>
</feature>
<keyword evidence="12" id="KW-1185">Reference proteome</keyword>
<dbReference type="Pfam" id="PF03734">
    <property type="entry name" value="YkuD"/>
    <property type="match status" value="1"/>
</dbReference>
<reference evidence="11 12" key="1">
    <citation type="submission" date="2021-12" db="EMBL/GenBank/DDBJ databases">
        <title>Discovery of the Pendulisporaceae a myxobacterial family with distinct sporulation behavior and unique specialized metabolism.</title>
        <authorList>
            <person name="Garcia R."/>
            <person name="Popoff A."/>
            <person name="Bader C.D."/>
            <person name="Loehr J."/>
            <person name="Walesch S."/>
            <person name="Walt C."/>
            <person name="Boldt J."/>
            <person name="Bunk B."/>
            <person name="Haeckl F.J.F.P.J."/>
            <person name="Gunesch A.P."/>
            <person name="Birkelbach J."/>
            <person name="Nuebel U."/>
            <person name="Pietschmann T."/>
            <person name="Bach T."/>
            <person name="Mueller R."/>
        </authorList>
    </citation>
    <scope>NUCLEOTIDE SEQUENCE [LARGE SCALE GENOMIC DNA]</scope>
    <source>
        <strain evidence="11 12">MSr12523</strain>
    </source>
</reference>
<feature type="active site" description="Nucleophile" evidence="7">
    <location>
        <position position="542"/>
    </location>
</feature>
<dbReference type="PANTHER" id="PTHR30582:SF2">
    <property type="entry name" value="L,D-TRANSPEPTIDASE YCIB-RELATED"/>
    <property type="match status" value="1"/>
</dbReference>
<keyword evidence="9" id="KW-0732">Signal</keyword>
<gene>
    <name evidence="11" type="ORF">LZC95_18920</name>
</gene>
<feature type="chain" id="PRO_5045781571" evidence="9">
    <location>
        <begin position="17"/>
        <end position="583"/>
    </location>
</feature>
<keyword evidence="6 7" id="KW-0961">Cell wall biogenesis/degradation</keyword>
<evidence type="ECO:0000256" key="7">
    <source>
        <dbReference type="PROSITE-ProRule" id="PRU01373"/>
    </source>
</evidence>
<dbReference type="PROSITE" id="PS51257">
    <property type="entry name" value="PROKAR_LIPOPROTEIN"/>
    <property type="match status" value="1"/>
</dbReference>
<evidence type="ECO:0000256" key="8">
    <source>
        <dbReference type="SAM" id="MobiDB-lite"/>
    </source>
</evidence>
<dbReference type="InterPro" id="IPR038063">
    <property type="entry name" value="Transpep_catalytic_dom"/>
</dbReference>
<feature type="domain" description="L,D-TPase catalytic" evidence="10">
    <location>
        <begin position="441"/>
        <end position="582"/>
    </location>
</feature>
<evidence type="ECO:0000256" key="5">
    <source>
        <dbReference type="ARBA" id="ARBA00022984"/>
    </source>
</evidence>
<evidence type="ECO:0000256" key="9">
    <source>
        <dbReference type="SAM" id="SignalP"/>
    </source>
</evidence>
<dbReference type="RefSeq" id="WP_394849504.1">
    <property type="nucleotide sequence ID" value="NZ_CP089982.1"/>
</dbReference>
<feature type="signal peptide" evidence="9">
    <location>
        <begin position="1"/>
        <end position="16"/>
    </location>
</feature>
<dbReference type="CDD" id="cd16913">
    <property type="entry name" value="YkuD_like"/>
    <property type="match status" value="1"/>
</dbReference>
<comment type="pathway">
    <text evidence="1 7">Cell wall biogenesis; peptidoglycan biosynthesis.</text>
</comment>
<protein>
    <submittedName>
        <fullName evidence="11">L,D-transpeptidase</fullName>
    </submittedName>
</protein>
<evidence type="ECO:0000256" key="4">
    <source>
        <dbReference type="ARBA" id="ARBA00022960"/>
    </source>
</evidence>
<dbReference type="EMBL" id="CP089982">
    <property type="protein sequence ID" value="WXA98881.1"/>
    <property type="molecule type" value="Genomic_DNA"/>
</dbReference>
<keyword evidence="3" id="KW-0808">Transferase</keyword>
<evidence type="ECO:0000313" key="11">
    <source>
        <dbReference type="EMBL" id="WXA98881.1"/>
    </source>
</evidence>
<evidence type="ECO:0000256" key="6">
    <source>
        <dbReference type="ARBA" id="ARBA00023316"/>
    </source>
</evidence>
<evidence type="ECO:0000256" key="2">
    <source>
        <dbReference type="ARBA" id="ARBA00005992"/>
    </source>
</evidence>
<sequence length="583" mass="62143">MRFSVGVAAATSVACAGLLLACAQKSAPSAVETSAEASAESAPAVVDAGLSAEQREKIREGAHAAWAAGTYDGPRIGAMNMVTSVLSGPAWPDSDGGAPRGEKPSVRIGYLRHGAKVPVLTLPPVMNEGCSEGWYELVQGGYVCGRAATLDLKNPRVRLAPNGPDLSSGLPYRYGYNLTNGTPLYRRVLSLEDRKKYEPWLVPAPAAPAADESSGSSGDSTASEETEESSAPPPPPPPPSRNKRAAAAASASATPWFMKETDGGKPQVALGELRGRGVLVRRMVRGFYLALDKDFKAANAHWWRTTGGLAVPFDRIMLQQPMTDFHGTWFGSTPEPGGAADAGAPAPAAAQVGDAGAEGSKYSVGFVRFDGAHKYVIDQEKKKVTWGEALPRRRATGLTGATFVNGGVTFRETTEGFWVRGGDVTEVKPSPRPAEVGPTEKWIDVNLTSQILVALEGDVPVFATYVSSGRHNAYDKEHDYATPSGSFRIREKHVTATMDGDVAGVGPYSIEDVPWVMYYQGSYALHGAFWHGQFGHQHSHGCINLAPVDARTLFFWVEPKLPEGWHGVFSAGDREGTLVVLHE</sequence>
<keyword evidence="4 7" id="KW-0133">Cell shape</keyword>
<keyword evidence="5 7" id="KW-0573">Peptidoglycan synthesis</keyword>
<dbReference type="Gene3D" id="2.40.440.10">
    <property type="entry name" value="L,D-transpeptidase catalytic domain-like"/>
    <property type="match status" value="1"/>
</dbReference>
<evidence type="ECO:0000259" key="10">
    <source>
        <dbReference type="PROSITE" id="PS52029"/>
    </source>
</evidence>
<feature type="compositionally biased region" description="Low complexity" evidence="8">
    <location>
        <begin position="334"/>
        <end position="352"/>
    </location>
</feature>
<evidence type="ECO:0000313" key="12">
    <source>
        <dbReference type="Proteomes" id="UP001379533"/>
    </source>
</evidence>
<name>A0ABZ2KJM5_9BACT</name>
<feature type="region of interest" description="Disordered" evidence="8">
    <location>
        <begin position="331"/>
        <end position="352"/>
    </location>
</feature>
<dbReference type="InterPro" id="IPR050979">
    <property type="entry name" value="LD-transpeptidase"/>
</dbReference>
<organism evidence="11 12">
    <name type="scientific">Pendulispora brunnea</name>
    <dbReference type="NCBI Taxonomy" id="2905690"/>
    <lineage>
        <taxon>Bacteria</taxon>
        <taxon>Pseudomonadati</taxon>
        <taxon>Myxococcota</taxon>
        <taxon>Myxococcia</taxon>
        <taxon>Myxococcales</taxon>
        <taxon>Sorangiineae</taxon>
        <taxon>Pendulisporaceae</taxon>
        <taxon>Pendulispora</taxon>
    </lineage>
</organism>
<feature type="compositionally biased region" description="Pro residues" evidence="8">
    <location>
        <begin position="231"/>
        <end position="240"/>
    </location>
</feature>
<dbReference type="PANTHER" id="PTHR30582">
    <property type="entry name" value="L,D-TRANSPEPTIDASE"/>
    <property type="match status" value="1"/>
</dbReference>
<dbReference type="Proteomes" id="UP001379533">
    <property type="component" value="Chromosome"/>
</dbReference>
<feature type="active site" description="Proton donor/acceptor" evidence="7">
    <location>
        <position position="526"/>
    </location>
</feature>
<dbReference type="InterPro" id="IPR005490">
    <property type="entry name" value="LD_TPept_cat_dom"/>
</dbReference>